<dbReference type="EMBL" id="PGOL01001688">
    <property type="protein sequence ID" value="PKI55543.1"/>
    <property type="molecule type" value="Genomic_DNA"/>
</dbReference>
<proteinExistence type="predicted"/>
<sequence>MDSEPPAFYLESSSSIPEWKFYDISNNRLASNVQQAFPLFSDLEENPKLAARLQGRNRQLPVLSSHLGMS</sequence>
<protein>
    <submittedName>
        <fullName evidence="1">Uncharacterized protein</fullName>
    </submittedName>
</protein>
<dbReference type="AlphaFoldDB" id="A0A2I0JHP7"/>
<accession>A0A2I0JHP7</accession>
<dbReference type="Proteomes" id="UP000233551">
    <property type="component" value="Unassembled WGS sequence"/>
</dbReference>
<name>A0A2I0JHP7_PUNGR</name>
<organism evidence="1 2">
    <name type="scientific">Punica granatum</name>
    <name type="common">Pomegranate</name>
    <dbReference type="NCBI Taxonomy" id="22663"/>
    <lineage>
        <taxon>Eukaryota</taxon>
        <taxon>Viridiplantae</taxon>
        <taxon>Streptophyta</taxon>
        <taxon>Embryophyta</taxon>
        <taxon>Tracheophyta</taxon>
        <taxon>Spermatophyta</taxon>
        <taxon>Magnoliopsida</taxon>
        <taxon>eudicotyledons</taxon>
        <taxon>Gunneridae</taxon>
        <taxon>Pentapetalae</taxon>
        <taxon>rosids</taxon>
        <taxon>malvids</taxon>
        <taxon>Myrtales</taxon>
        <taxon>Lythraceae</taxon>
        <taxon>Punica</taxon>
    </lineage>
</organism>
<evidence type="ECO:0000313" key="2">
    <source>
        <dbReference type="Proteomes" id="UP000233551"/>
    </source>
</evidence>
<gene>
    <name evidence="1" type="ORF">CRG98_024043</name>
</gene>
<evidence type="ECO:0000313" key="1">
    <source>
        <dbReference type="EMBL" id="PKI55543.1"/>
    </source>
</evidence>
<keyword evidence="2" id="KW-1185">Reference proteome</keyword>
<reference evidence="1 2" key="1">
    <citation type="submission" date="2017-11" db="EMBL/GenBank/DDBJ databases">
        <title>De-novo sequencing of pomegranate (Punica granatum L.) genome.</title>
        <authorList>
            <person name="Akparov Z."/>
            <person name="Amiraslanov A."/>
            <person name="Hajiyeva S."/>
            <person name="Abbasov M."/>
            <person name="Kaur K."/>
            <person name="Hamwieh A."/>
            <person name="Solovyev V."/>
            <person name="Salamov A."/>
            <person name="Braich B."/>
            <person name="Kosarev P."/>
            <person name="Mahmoud A."/>
            <person name="Hajiyev E."/>
            <person name="Babayeva S."/>
            <person name="Izzatullayeva V."/>
            <person name="Mammadov A."/>
            <person name="Mammadov A."/>
            <person name="Sharifova S."/>
            <person name="Ojaghi J."/>
            <person name="Eynullazada K."/>
            <person name="Bayramov B."/>
            <person name="Abdulazimova A."/>
            <person name="Shahmuradov I."/>
        </authorList>
    </citation>
    <scope>NUCLEOTIDE SEQUENCE [LARGE SCALE GENOMIC DNA]</scope>
    <source>
        <strain evidence="2">cv. AG2017</strain>
        <tissue evidence="1">Leaf</tissue>
    </source>
</reference>
<comment type="caution">
    <text evidence="1">The sequence shown here is derived from an EMBL/GenBank/DDBJ whole genome shotgun (WGS) entry which is preliminary data.</text>
</comment>